<name>A0ABV9R539_9MICO</name>
<feature type="region of interest" description="Disordered" evidence="1">
    <location>
        <begin position="168"/>
        <end position="187"/>
    </location>
</feature>
<reference evidence="3" key="1">
    <citation type="journal article" date="2019" name="Int. J. Syst. Evol. Microbiol.">
        <title>The Global Catalogue of Microorganisms (GCM) 10K type strain sequencing project: providing services to taxonomists for standard genome sequencing and annotation.</title>
        <authorList>
            <consortium name="The Broad Institute Genomics Platform"/>
            <consortium name="The Broad Institute Genome Sequencing Center for Infectious Disease"/>
            <person name="Wu L."/>
            <person name="Ma J."/>
        </authorList>
    </citation>
    <scope>NUCLEOTIDE SEQUENCE [LARGE SCALE GENOMIC DNA]</scope>
    <source>
        <strain evidence="3">CGMCC 1.12192</strain>
    </source>
</reference>
<protein>
    <recommendedName>
        <fullName evidence="4">DUF559 domain-containing protein</fullName>
    </recommendedName>
</protein>
<sequence length="187" mass="20648">MVATDAALFRSRTRPAPPRTTIERLCKEHRRLLPYPGSSRVEAVLELVADGAQTPLESVSRLVMLEAGFSAPQLQVPLRLPELGTTAHLDFGWRELGIAAEADGRGKYRSGGGDGVEAVIAEKDRENAIRRQVVAFDRWDWADAIAKTPLVRRLDRLGVPRVGVPRRLVGDAREPAARPSSASRRRR</sequence>
<evidence type="ECO:0000313" key="3">
    <source>
        <dbReference type="Proteomes" id="UP001595960"/>
    </source>
</evidence>
<comment type="caution">
    <text evidence="2">The sequence shown here is derived from an EMBL/GenBank/DDBJ whole genome shotgun (WGS) entry which is preliminary data.</text>
</comment>
<gene>
    <name evidence="2" type="ORF">ACFPER_07360</name>
</gene>
<dbReference type="Proteomes" id="UP001595960">
    <property type="component" value="Unassembled WGS sequence"/>
</dbReference>
<evidence type="ECO:0000256" key="1">
    <source>
        <dbReference type="SAM" id="MobiDB-lite"/>
    </source>
</evidence>
<organism evidence="2 3">
    <name type="scientific">Agromyces aurantiacus</name>
    <dbReference type="NCBI Taxonomy" id="165814"/>
    <lineage>
        <taxon>Bacteria</taxon>
        <taxon>Bacillati</taxon>
        <taxon>Actinomycetota</taxon>
        <taxon>Actinomycetes</taxon>
        <taxon>Micrococcales</taxon>
        <taxon>Microbacteriaceae</taxon>
        <taxon>Agromyces</taxon>
    </lineage>
</organism>
<accession>A0ABV9R539</accession>
<proteinExistence type="predicted"/>
<dbReference type="RefSeq" id="WP_204391759.1">
    <property type="nucleotide sequence ID" value="NZ_JAFBBW010000001.1"/>
</dbReference>
<dbReference type="EMBL" id="JBHSJC010000001">
    <property type="protein sequence ID" value="MFC4828599.1"/>
    <property type="molecule type" value="Genomic_DNA"/>
</dbReference>
<feature type="compositionally biased region" description="Low complexity" evidence="1">
    <location>
        <begin position="177"/>
        <end position="187"/>
    </location>
</feature>
<evidence type="ECO:0000313" key="2">
    <source>
        <dbReference type="EMBL" id="MFC4828599.1"/>
    </source>
</evidence>
<evidence type="ECO:0008006" key="4">
    <source>
        <dbReference type="Google" id="ProtNLM"/>
    </source>
</evidence>
<keyword evidence="3" id="KW-1185">Reference proteome</keyword>